<evidence type="ECO:0000313" key="3">
    <source>
        <dbReference type="Proteomes" id="UP001329313"/>
    </source>
</evidence>
<evidence type="ECO:0000313" key="2">
    <source>
        <dbReference type="EMBL" id="WOQ69827.1"/>
    </source>
</evidence>
<dbReference type="AlphaFoldDB" id="A0AAU0MJ65"/>
<gene>
    <name evidence="2" type="ORF">RYJ27_00840</name>
</gene>
<dbReference type="EMBL" id="CP137080">
    <property type="protein sequence ID" value="WOQ69827.1"/>
    <property type="molecule type" value="Genomic_DNA"/>
</dbReference>
<dbReference type="Proteomes" id="UP001329313">
    <property type="component" value="Chromosome"/>
</dbReference>
<evidence type="ECO:0000256" key="1">
    <source>
        <dbReference type="SAM" id="MobiDB-lite"/>
    </source>
</evidence>
<reference evidence="2 3" key="1">
    <citation type="submission" date="2023-10" db="EMBL/GenBank/DDBJ databases">
        <title>Y20.</title>
        <authorList>
            <person name="Zhang G."/>
            <person name="Ding Y."/>
        </authorList>
    </citation>
    <scope>NUCLEOTIDE SEQUENCE [LARGE SCALE GENOMIC DNA]</scope>
    <source>
        <strain evidence="2 3">Y20</strain>
    </source>
</reference>
<organism evidence="2 3">
    <name type="scientific">Microbacterium limosum</name>
    <dbReference type="NCBI Taxonomy" id="3079935"/>
    <lineage>
        <taxon>Bacteria</taxon>
        <taxon>Bacillati</taxon>
        <taxon>Actinomycetota</taxon>
        <taxon>Actinomycetes</taxon>
        <taxon>Micrococcales</taxon>
        <taxon>Microbacteriaceae</taxon>
        <taxon>Microbacterium</taxon>
    </lineage>
</organism>
<dbReference type="PROSITE" id="PS51257">
    <property type="entry name" value="PROKAR_LIPOPROTEIN"/>
    <property type="match status" value="1"/>
</dbReference>
<protein>
    <recommendedName>
        <fullName evidence="4">DUF4352 domain-containing protein</fullName>
    </recommendedName>
</protein>
<name>A0AAU0MJ65_9MICO</name>
<feature type="region of interest" description="Disordered" evidence="1">
    <location>
        <begin position="52"/>
        <end position="73"/>
    </location>
</feature>
<sequence length="204" mass="19892">MRSFNDSRRGGDAFFDRGTAVAAAALFCILLTGCSGGAPAALDSVAPASISSPVPTPTGMPTDDPEDGGAAAPLPTVSAPLDEPIELDTGVVLAVSALRVITVEAATPGEVSGPAIAVTVTARNDSDAASSVDSAVVSVTTDDGGLGIPTTAGPGSPLSGELAPGASAEGTYVFMLDPADDRGVTVIVSHAAGEPVALFTGRTS</sequence>
<dbReference type="RefSeq" id="WP_330170921.1">
    <property type="nucleotide sequence ID" value="NZ_CP137080.1"/>
</dbReference>
<dbReference type="KEGG" id="mliy:RYJ27_00840"/>
<proteinExistence type="predicted"/>
<accession>A0AAU0MJ65</accession>
<keyword evidence="3" id="KW-1185">Reference proteome</keyword>
<evidence type="ECO:0008006" key="4">
    <source>
        <dbReference type="Google" id="ProtNLM"/>
    </source>
</evidence>